<evidence type="ECO:0000256" key="2">
    <source>
        <dbReference type="ARBA" id="ARBA00022692"/>
    </source>
</evidence>
<dbReference type="EMBL" id="FOBN01000001">
    <property type="protein sequence ID" value="SEL92287.1"/>
    <property type="molecule type" value="Genomic_DNA"/>
</dbReference>
<dbReference type="Proteomes" id="UP001231736">
    <property type="component" value="Unassembled WGS sequence"/>
</dbReference>
<keyword evidence="2 5" id="KW-0812">Transmembrane</keyword>
<dbReference type="AlphaFoldDB" id="A0A1H7U7J1"/>
<evidence type="ECO:0000256" key="1">
    <source>
        <dbReference type="ARBA" id="ARBA00022475"/>
    </source>
</evidence>
<keyword evidence="3 5" id="KW-1133">Transmembrane helix</keyword>
<dbReference type="EMBL" id="JASAYQ010000010">
    <property type="protein sequence ID" value="MDP8173094.1"/>
    <property type="molecule type" value="Genomic_DNA"/>
</dbReference>
<reference evidence="10" key="1">
    <citation type="submission" date="2016-10" db="EMBL/GenBank/DDBJ databases">
        <authorList>
            <person name="de Groot N.N."/>
        </authorList>
    </citation>
    <scope>NUCLEOTIDE SEQUENCE [LARGE SCALE GENOMIC DNA]</scope>
    <source>
        <strain evidence="10">DSM 24204</strain>
    </source>
</reference>
<protein>
    <recommendedName>
        <fullName evidence="5">Probable lipopolysaccharide assembly protein A</fullName>
    </recommendedName>
</protein>
<comment type="subcellular location">
    <subcellularLocation>
        <location evidence="5">Cell inner membrane</location>
        <topology evidence="5">Single-pass membrane protein</topology>
    </subcellularLocation>
</comment>
<dbReference type="Proteomes" id="UP000198883">
    <property type="component" value="Unassembled WGS sequence"/>
</dbReference>
<keyword evidence="1 5" id="KW-1003">Cell membrane</keyword>
<reference evidence="8" key="4">
    <citation type="journal article" date="2023" name="Front. Microbiol.">
        <title>Phylogeography and host specificity of Pasteurellaceae pathogenic to sea-farmed fish in the north-east Atlantic.</title>
        <authorList>
            <person name="Gulla S."/>
            <person name="Colquhoun D.J."/>
            <person name="Olsen A.B."/>
            <person name="Spilsberg B."/>
            <person name="Lagesen K."/>
            <person name="Aakesson C.P."/>
            <person name="Strom S."/>
            <person name="Manji F."/>
            <person name="Birkbeck T.H."/>
            <person name="Nilsen H.K."/>
        </authorList>
    </citation>
    <scope>NUCLEOTIDE SEQUENCE</scope>
    <source>
        <strain evidence="9">98B1</strain>
        <strain evidence="8">TW16_20</strain>
    </source>
</reference>
<gene>
    <name evidence="5" type="primary">lapA</name>
    <name evidence="7" type="ORF">QJT92_02255</name>
    <name evidence="8" type="ORF">QJU93_06960</name>
    <name evidence="9" type="ORF">QJU97_03020</name>
    <name evidence="10" type="ORF">SAMN05444853_101171</name>
</gene>
<evidence type="ECO:0000313" key="10">
    <source>
        <dbReference type="EMBL" id="SEL92287.1"/>
    </source>
</evidence>
<dbReference type="Pfam" id="PF06305">
    <property type="entry name" value="LapA_dom"/>
    <property type="match status" value="1"/>
</dbReference>
<evidence type="ECO:0000259" key="6">
    <source>
        <dbReference type="Pfam" id="PF06305"/>
    </source>
</evidence>
<sequence length="94" mass="10582">MKYIIGIVVILAIILVAITIGANNDEIITFNYVVAQNELRLSTLVAALFGFGLILGWLITGFFYLKLRLKNIALNHRVKRQAKQIDQLTLPKVE</sequence>
<comment type="function">
    <text evidence="5">Involved in the assembly of lipopolysaccharide (LPS).</text>
</comment>
<evidence type="ECO:0000313" key="7">
    <source>
        <dbReference type="EMBL" id="MDP8084757.1"/>
    </source>
</evidence>
<dbReference type="GO" id="GO:0008653">
    <property type="term" value="P:lipopolysaccharide metabolic process"/>
    <property type="evidence" value="ECO:0007669"/>
    <property type="project" value="InterPro"/>
</dbReference>
<dbReference type="InterPro" id="IPR032906">
    <property type="entry name" value="LapA"/>
</dbReference>
<proteinExistence type="inferred from homology"/>
<dbReference type="Proteomes" id="UP001236239">
    <property type="component" value="Unassembled WGS sequence"/>
</dbReference>
<keyword evidence="12" id="KW-1185">Reference proteome</keyword>
<name>A0A1H7U7J1_9PAST</name>
<dbReference type="OrthoDB" id="7064015at2"/>
<keyword evidence="5" id="KW-0997">Cell inner membrane</keyword>
<feature type="transmembrane region" description="Helical" evidence="5">
    <location>
        <begin position="45"/>
        <end position="65"/>
    </location>
</feature>
<comment type="caution">
    <text evidence="5">Lacks conserved residue(s) required for the propagation of feature annotation.</text>
</comment>
<evidence type="ECO:0000256" key="3">
    <source>
        <dbReference type="ARBA" id="ARBA00022989"/>
    </source>
</evidence>
<dbReference type="HAMAP" id="MF_01948">
    <property type="entry name" value="LPS_assembly_LapA"/>
    <property type="match status" value="1"/>
</dbReference>
<keyword evidence="4 5" id="KW-0472">Membrane</keyword>
<reference evidence="7 12" key="3">
    <citation type="journal article" date="2023" name="Front. Microbiol.">
        <title>Phylogeography and host specificity of Pasteurellaceae pathogenic to sea-farmed fish in the north-east Atlantic.</title>
        <authorList>
            <person name="Gulla S."/>
            <person name="Colquhoun D.J."/>
            <person name="Olsen A.B."/>
            <person name="Spilsberg B."/>
            <person name="Lagesen K."/>
            <person name="Aakesson C.P."/>
            <person name="Strom S."/>
            <person name="Manji F."/>
            <person name="Birkbeck T.H."/>
            <person name="Nilsen H.K."/>
        </authorList>
    </citation>
    <scope>NUCLEOTIDE SEQUENCE [LARGE SCALE GENOMIC DNA]</scope>
    <source>
        <strain evidence="7 12">VIO11850</strain>
    </source>
</reference>
<evidence type="ECO:0000313" key="9">
    <source>
        <dbReference type="EMBL" id="MDP8174428.1"/>
    </source>
</evidence>
<dbReference type="GO" id="GO:0005886">
    <property type="term" value="C:plasma membrane"/>
    <property type="evidence" value="ECO:0007669"/>
    <property type="project" value="UniProtKB-SubCell"/>
</dbReference>
<dbReference type="EMBL" id="JASAVS010000002">
    <property type="protein sequence ID" value="MDP8084757.1"/>
    <property type="molecule type" value="Genomic_DNA"/>
</dbReference>
<reference evidence="11" key="2">
    <citation type="submission" date="2016-10" db="EMBL/GenBank/DDBJ databases">
        <authorList>
            <person name="Varghese N."/>
            <person name="Submissions S."/>
        </authorList>
    </citation>
    <scope>NUCLEOTIDE SEQUENCE [LARGE SCALE GENOMIC DNA]</scope>
    <source>
        <strain evidence="11">DSM 24204</strain>
    </source>
</reference>
<accession>A0A1H7U7J1</accession>
<dbReference type="STRING" id="97481.SAMN05444853_101171"/>
<evidence type="ECO:0000313" key="8">
    <source>
        <dbReference type="EMBL" id="MDP8173094.1"/>
    </source>
</evidence>
<dbReference type="InterPro" id="IPR010445">
    <property type="entry name" value="LapA_dom"/>
</dbReference>
<dbReference type="RefSeq" id="WP_090919628.1">
    <property type="nucleotide sequence ID" value="NZ_CP016180.1"/>
</dbReference>
<feature type="domain" description="Lipopolysaccharide assembly protein A" evidence="6">
    <location>
        <begin position="23"/>
        <end position="85"/>
    </location>
</feature>
<comment type="similarity">
    <text evidence="5">Belongs to the LapA family.</text>
</comment>
<evidence type="ECO:0000256" key="5">
    <source>
        <dbReference type="HAMAP-Rule" id="MF_01948"/>
    </source>
</evidence>
<organism evidence="10 11">
    <name type="scientific">Phocoenobacter skyensis</name>
    <dbReference type="NCBI Taxonomy" id="97481"/>
    <lineage>
        <taxon>Bacteria</taxon>
        <taxon>Pseudomonadati</taxon>
        <taxon>Pseudomonadota</taxon>
        <taxon>Gammaproteobacteria</taxon>
        <taxon>Pasteurellales</taxon>
        <taxon>Pasteurellaceae</taxon>
        <taxon>Phocoenobacter</taxon>
    </lineage>
</organism>
<evidence type="ECO:0000313" key="11">
    <source>
        <dbReference type="Proteomes" id="UP000198883"/>
    </source>
</evidence>
<dbReference type="GeneID" id="83544681"/>
<evidence type="ECO:0000313" key="12">
    <source>
        <dbReference type="Proteomes" id="UP001224812"/>
    </source>
</evidence>
<dbReference type="Proteomes" id="UP001224812">
    <property type="component" value="Unassembled WGS sequence"/>
</dbReference>
<dbReference type="EMBL" id="JASAYT010000007">
    <property type="protein sequence ID" value="MDP8174428.1"/>
    <property type="molecule type" value="Genomic_DNA"/>
</dbReference>
<evidence type="ECO:0000256" key="4">
    <source>
        <dbReference type="ARBA" id="ARBA00023136"/>
    </source>
</evidence>